<dbReference type="GO" id="GO:0009231">
    <property type="term" value="P:riboflavin biosynthetic process"/>
    <property type="evidence" value="ECO:0007669"/>
    <property type="project" value="InterPro"/>
</dbReference>
<keyword evidence="5 14" id="KW-0808">Transferase</keyword>
<comment type="pathway">
    <text evidence="1 14">Cofactor biosynthesis; FAD biosynthesis; FAD from FMN: step 1/1.</text>
</comment>
<dbReference type="PIRSF" id="PIRSF004491">
    <property type="entry name" value="FAD_Synth"/>
    <property type="match status" value="1"/>
</dbReference>
<protein>
    <recommendedName>
        <fullName evidence="14">Riboflavin biosynthesis protein</fullName>
    </recommendedName>
    <domain>
        <recommendedName>
            <fullName evidence="14">Riboflavin kinase</fullName>
            <ecNumber evidence="14">2.7.1.26</ecNumber>
        </recommendedName>
        <alternativeName>
            <fullName evidence="14">Flavokinase</fullName>
        </alternativeName>
    </domain>
    <domain>
        <recommendedName>
            <fullName evidence="14">FMN adenylyltransferase</fullName>
            <ecNumber evidence="14">2.7.7.2</ecNumber>
        </recommendedName>
        <alternativeName>
            <fullName evidence="14">FAD pyrophosphorylase</fullName>
        </alternativeName>
        <alternativeName>
            <fullName evidence="14">FAD synthase</fullName>
        </alternativeName>
    </domain>
</protein>
<keyword evidence="17" id="KW-1185">Reference proteome</keyword>
<dbReference type="GO" id="GO:0005524">
    <property type="term" value="F:ATP binding"/>
    <property type="evidence" value="ECO:0007669"/>
    <property type="project" value="UniProtKB-UniRule"/>
</dbReference>
<dbReference type="InterPro" id="IPR014729">
    <property type="entry name" value="Rossmann-like_a/b/a_fold"/>
</dbReference>
<evidence type="ECO:0000256" key="2">
    <source>
        <dbReference type="ARBA" id="ARBA00005201"/>
    </source>
</evidence>
<dbReference type="UniPathway" id="UPA00277">
    <property type="reaction ID" value="UER00407"/>
</dbReference>
<dbReference type="InterPro" id="IPR002606">
    <property type="entry name" value="Riboflavin_kinase_bac"/>
</dbReference>
<sequence>MKTIKLTHPHSLNDIEMPQLAMALGYFDGVHRGHQEVILTAKKTAEEKGLKSAVMTFDPHPSVVLRKNIQHVEAITTLQDKIDLVAKLEIDYLFIVQFSEEFAALLPQEFVDQYIIRLNVKHVIAGFDYSYGRLGKGTMETLPFHSRSAFEQTTISKQTDHDRKISSTLIREVLRNGDVEYASRLLNRPHKVNGTVIHGDKRGRTIGFPTANIELDGAYIIPPTGVYAVRFQIGDEIYNGVCNIGYKPTFYDEKKLKPSIEVHIFEFNKSIYGKNVSIFWYKRIRSEQKFGSIDELIQQIGKDKASAEQFFQDLQD</sequence>
<dbReference type="AlphaFoldDB" id="A0A6I2M8K9"/>
<dbReference type="InterPro" id="IPR015865">
    <property type="entry name" value="Riboflavin_kinase_bac/euk"/>
</dbReference>
<keyword evidence="9 14" id="KW-0274">FAD</keyword>
<evidence type="ECO:0000256" key="5">
    <source>
        <dbReference type="ARBA" id="ARBA00022679"/>
    </source>
</evidence>
<dbReference type="PANTHER" id="PTHR22749:SF6">
    <property type="entry name" value="RIBOFLAVIN KINASE"/>
    <property type="match status" value="1"/>
</dbReference>
<keyword evidence="4 14" id="KW-0288">FMN</keyword>
<reference evidence="16 17" key="1">
    <citation type="submission" date="2019-11" db="EMBL/GenBank/DDBJ databases">
        <title>Bacillus idriensis genome.</title>
        <authorList>
            <person name="Konopka E.N."/>
            <person name="Newman J.D."/>
        </authorList>
    </citation>
    <scope>NUCLEOTIDE SEQUENCE [LARGE SCALE GENOMIC DNA]</scope>
    <source>
        <strain evidence="16 17">DSM 19097</strain>
    </source>
</reference>
<dbReference type="FunFam" id="2.40.30.30:FF:000004">
    <property type="entry name" value="Riboflavin biosynthesis protein"/>
    <property type="match status" value="1"/>
</dbReference>
<dbReference type="EC" id="2.7.7.2" evidence="14"/>
<dbReference type="InterPro" id="IPR023468">
    <property type="entry name" value="Riboflavin_kinase"/>
</dbReference>
<proteinExistence type="inferred from homology"/>
<evidence type="ECO:0000256" key="6">
    <source>
        <dbReference type="ARBA" id="ARBA00022695"/>
    </source>
</evidence>
<dbReference type="Pfam" id="PF06574">
    <property type="entry name" value="FAD_syn"/>
    <property type="match status" value="1"/>
</dbReference>
<dbReference type="Proteomes" id="UP000441585">
    <property type="component" value="Unassembled WGS sequence"/>
</dbReference>
<evidence type="ECO:0000313" key="16">
    <source>
        <dbReference type="EMBL" id="MRX53714.1"/>
    </source>
</evidence>
<evidence type="ECO:0000259" key="15">
    <source>
        <dbReference type="SMART" id="SM00904"/>
    </source>
</evidence>
<accession>A0A6I2M8K9</accession>
<keyword evidence="7 14" id="KW-0547">Nucleotide-binding</keyword>
<evidence type="ECO:0000256" key="10">
    <source>
        <dbReference type="ARBA" id="ARBA00022840"/>
    </source>
</evidence>
<evidence type="ECO:0000256" key="14">
    <source>
        <dbReference type="PIRNR" id="PIRNR004491"/>
    </source>
</evidence>
<comment type="similarity">
    <text evidence="14">Belongs to the ribF family.</text>
</comment>
<evidence type="ECO:0000256" key="1">
    <source>
        <dbReference type="ARBA" id="ARBA00004726"/>
    </source>
</evidence>
<dbReference type="Pfam" id="PF01687">
    <property type="entry name" value="Flavokinase"/>
    <property type="match status" value="1"/>
</dbReference>
<dbReference type="InterPro" id="IPR015864">
    <property type="entry name" value="FAD_synthase"/>
</dbReference>
<dbReference type="EMBL" id="WKKF01000001">
    <property type="protein sequence ID" value="MRX53714.1"/>
    <property type="molecule type" value="Genomic_DNA"/>
</dbReference>
<comment type="catalytic activity">
    <reaction evidence="12 14">
        <text>riboflavin + ATP = FMN + ADP + H(+)</text>
        <dbReference type="Rhea" id="RHEA:14357"/>
        <dbReference type="ChEBI" id="CHEBI:15378"/>
        <dbReference type="ChEBI" id="CHEBI:30616"/>
        <dbReference type="ChEBI" id="CHEBI:57986"/>
        <dbReference type="ChEBI" id="CHEBI:58210"/>
        <dbReference type="ChEBI" id="CHEBI:456216"/>
        <dbReference type="EC" id="2.7.1.26"/>
    </reaction>
</comment>
<comment type="pathway">
    <text evidence="2 14">Cofactor biosynthesis; FMN biosynthesis; FMN from riboflavin (ATP route): step 1/1.</text>
</comment>
<evidence type="ECO:0000256" key="7">
    <source>
        <dbReference type="ARBA" id="ARBA00022741"/>
    </source>
</evidence>
<evidence type="ECO:0000256" key="3">
    <source>
        <dbReference type="ARBA" id="ARBA00022630"/>
    </source>
</evidence>
<dbReference type="NCBIfam" id="NF004162">
    <property type="entry name" value="PRK05627.1-5"/>
    <property type="match status" value="1"/>
</dbReference>
<evidence type="ECO:0000256" key="13">
    <source>
        <dbReference type="ARBA" id="ARBA00049494"/>
    </source>
</evidence>
<dbReference type="GO" id="GO:0009398">
    <property type="term" value="P:FMN biosynthetic process"/>
    <property type="evidence" value="ECO:0007669"/>
    <property type="project" value="UniProtKB-UniRule"/>
</dbReference>
<dbReference type="SMART" id="SM00904">
    <property type="entry name" value="Flavokinase"/>
    <property type="match status" value="1"/>
</dbReference>
<dbReference type="InterPro" id="IPR023465">
    <property type="entry name" value="Riboflavin_kinase_dom_sf"/>
</dbReference>
<dbReference type="CDD" id="cd02064">
    <property type="entry name" value="FAD_synthetase_N"/>
    <property type="match status" value="1"/>
</dbReference>
<dbReference type="SUPFAM" id="SSF82114">
    <property type="entry name" value="Riboflavin kinase-like"/>
    <property type="match status" value="1"/>
</dbReference>
<evidence type="ECO:0000256" key="12">
    <source>
        <dbReference type="ARBA" id="ARBA00047880"/>
    </source>
</evidence>
<evidence type="ECO:0000256" key="11">
    <source>
        <dbReference type="ARBA" id="ARBA00023268"/>
    </source>
</evidence>
<dbReference type="Gene3D" id="2.40.30.30">
    <property type="entry name" value="Riboflavin kinase-like"/>
    <property type="match status" value="1"/>
</dbReference>
<dbReference type="NCBIfam" id="NF004161">
    <property type="entry name" value="PRK05627.1-4"/>
    <property type="match status" value="1"/>
</dbReference>
<dbReference type="GO" id="GO:0006747">
    <property type="term" value="P:FAD biosynthetic process"/>
    <property type="evidence" value="ECO:0007669"/>
    <property type="project" value="UniProtKB-UniRule"/>
</dbReference>
<evidence type="ECO:0000256" key="8">
    <source>
        <dbReference type="ARBA" id="ARBA00022777"/>
    </source>
</evidence>
<dbReference type="FunFam" id="3.40.50.620:FF:000021">
    <property type="entry name" value="Riboflavin biosynthesis protein"/>
    <property type="match status" value="1"/>
</dbReference>
<dbReference type="UniPathway" id="UPA00276">
    <property type="reaction ID" value="UER00406"/>
</dbReference>
<evidence type="ECO:0000313" key="17">
    <source>
        <dbReference type="Proteomes" id="UP000441585"/>
    </source>
</evidence>
<keyword evidence="11" id="KW-0511">Multifunctional enzyme</keyword>
<name>A0A6I2M8K9_9BACI</name>
<keyword evidence="8 14" id="KW-0418">Kinase</keyword>
<comment type="catalytic activity">
    <reaction evidence="13 14">
        <text>FMN + ATP + H(+) = FAD + diphosphate</text>
        <dbReference type="Rhea" id="RHEA:17237"/>
        <dbReference type="ChEBI" id="CHEBI:15378"/>
        <dbReference type="ChEBI" id="CHEBI:30616"/>
        <dbReference type="ChEBI" id="CHEBI:33019"/>
        <dbReference type="ChEBI" id="CHEBI:57692"/>
        <dbReference type="ChEBI" id="CHEBI:58210"/>
        <dbReference type="EC" id="2.7.7.2"/>
    </reaction>
</comment>
<keyword evidence="6 14" id="KW-0548">Nucleotidyltransferase</keyword>
<dbReference type="GO" id="GO:0003919">
    <property type="term" value="F:FMN adenylyltransferase activity"/>
    <property type="evidence" value="ECO:0007669"/>
    <property type="project" value="UniProtKB-UniRule"/>
</dbReference>
<evidence type="ECO:0000256" key="4">
    <source>
        <dbReference type="ARBA" id="ARBA00022643"/>
    </source>
</evidence>
<evidence type="ECO:0000256" key="9">
    <source>
        <dbReference type="ARBA" id="ARBA00022827"/>
    </source>
</evidence>
<comment type="caution">
    <text evidence="16">The sequence shown here is derived from an EMBL/GenBank/DDBJ whole genome shotgun (WGS) entry which is preliminary data.</text>
</comment>
<dbReference type="NCBIfam" id="TIGR00083">
    <property type="entry name" value="ribF"/>
    <property type="match status" value="1"/>
</dbReference>
<dbReference type="Gene3D" id="3.40.50.620">
    <property type="entry name" value="HUPs"/>
    <property type="match status" value="1"/>
</dbReference>
<keyword evidence="3 14" id="KW-0285">Flavoprotein</keyword>
<organism evidence="16 17">
    <name type="scientific">Metabacillus idriensis</name>
    <dbReference type="NCBI Taxonomy" id="324768"/>
    <lineage>
        <taxon>Bacteria</taxon>
        <taxon>Bacillati</taxon>
        <taxon>Bacillota</taxon>
        <taxon>Bacilli</taxon>
        <taxon>Bacillales</taxon>
        <taxon>Bacillaceae</taxon>
        <taxon>Metabacillus</taxon>
    </lineage>
</organism>
<dbReference type="InterPro" id="IPR004821">
    <property type="entry name" value="Cyt_trans-like"/>
</dbReference>
<gene>
    <name evidence="16" type="primary">ribF</name>
    <name evidence="16" type="ORF">GJU41_06990</name>
</gene>
<dbReference type="NCBIfam" id="TIGR00125">
    <property type="entry name" value="cyt_tran_rel"/>
    <property type="match status" value="1"/>
</dbReference>
<dbReference type="GO" id="GO:0008531">
    <property type="term" value="F:riboflavin kinase activity"/>
    <property type="evidence" value="ECO:0007669"/>
    <property type="project" value="UniProtKB-UniRule"/>
</dbReference>
<dbReference type="RefSeq" id="WP_070877292.1">
    <property type="nucleotide sequence ID" value="NZ_CAJGAA010000001.1"/>
</dbReference>
<feature type="domain" description="Riboflavin kinase" evidence="15">
    <location>
        <begin position="185"/>
        <end position="312"/>
    </location>
</feature>
<keyword evidence="10 14" id="KW-0067">ATP-binding</keyword>
<dbReference type="PANTHER" id="PTHR22749">
    <property type="entry name" value="RIBOFLAVIN KINASE/FMN ADENYLYLTRANSFERASE"/>
    <property type="match status" value="1"/>
</dbReference>
<dbReference type="SUPFAM" id="SSF52374">
    <property type="entry name" value="Nucleotidylyl transferase"/>
    <property type="match status" value="1"/>
</dbReference>
<dbReference type="EC" id="2.7.1.26" evidence="14"/>